<keyword evidence="1" id="KW-1133">Transmembrane helix</keyword>
<dbReference type="Proteomes" id="UP000283981">
    <property type="component" value="Unassembled WGS sequence"/>
</dbReference>
<evidence type="ECO:0000313" key="7">
    <source>
        <dbReference type="Proteomes" id="UP000286137"/>
    </source>
</evidence>
<evidence type="ECO:0000313" key="5">
    <source>
        <dbReference type="Proteomes" id="UP000283981"/>
    </source>
</evidence>
<comment type="caution">
    <text evidence="4">The sequence shown here is derived from an EMBL/GenBank/DDBJ whole genome shotgun (WGS) entry which is preliminary data.</text>
</comment>
<evidence type="ECO:0000256" key="1">
    <source>
        <dbReference type="SAM" id="Phobius"/>
    </source>
</evidence>
<evidence type="ECO:0000313" key="4">
    <source>
        <dbReference type="EMBL" id="RHG79590.1"/>
    </source>
</evidence>
<keyword evidence="1" id="KW-0472">Membrane</keyword>
<accession>A0A414URY2</accession>
<feature type="transmembrane region" description="Helical" evidence="1">
    <location>
        <begin position="46"/>
        <end position="65"/>
    </location>
</feature>
<dbReference type="EMBL" id="QSIR01000009">
    <property type="protein sequence ID" value="RHD06985.1"/>
    <property type="molecule type" value="Genomic_DNA"/>
</dbReference>
<protein>
    <submittedName>
        <fullName evidence="4">ABC transporter permease</fullName>
    </submittedName>
</protein>
<sequence>MIKMINEMMQSLTVFKVGTWITVIFTILLIILLFMKTSRDERGRAIIGTASIYSTIVFIVLVNILAKISLNIEVNYVSMSNCIQWIYNIVIMVESIVIIVLKKIR</sequence>
<proteinExistence type="predicted"/>
<organism evidence="4 5">
    <name type="scientific">Mediterraneibacter gnavus</name>
    <name type="common">Ruminococcus gnavus</name>
    <dbReference type="NCBI Taxonomy" id="33038"/>
    <lineage>
        <taxon>Bacteria</taxon>
        <taxon>Bacillati</taxon>
        <taxon>Bacillota</taxon>
        <taxon>Clostridia</taxon>
        <taxon>Lachnospirales</taxon>
        <taxon>Lachnospiraceae</taxon>
        <taxon>Mediterraneibacter</taxon>
    </lineage>
</organism>
<dbReference type="EMBL" id="QRTJ01000053">
    <property type="protein sequence ID" value="RGQ59988.1"/>
    <property type="molecule type" value="Genomic_DNA"/>
</dbReference>
<reference evidence="5 6" key="1">
    <citation type="submission" date="2018-08" db="EMBL/GenBank/DDBJ databases">
        <title>A genome reference for cultivated species of the human gut microbiota.</title>
        <authorList>
            <person name="Zou Y."/>
            <person name="Xue W."/>
            <person name="Luo G."/>
        </authorList>
    </citation>
    <scope>NUCLEOTIDE SEQUENCE [LARGE SCALE GENOMIC DNA]</scope>
    <source>
        <strain evidence="2 7">AF27-4BH</strain>
        <strain evidence="4 5">AM21-18</strain>
        <strain evidence="3 6">AM32-6</strain>
    </source>
</reference>
<evidence type="ECO:0000313" key="6">
    <source>
        <dbReference type="Proteomes" id="UP000284472"/>
    </source>
</evidence>
<keyword evidence="1" id="KW-0812">Transmembrane</keyword>
<gene>
    <name evidence="4" type="ORF">DW243_16010</name>
    <name evidence="3" type="ORF">DW812_07675</name>
    <name evidence="2" type="ORF">DWY88_16355</name>
</gene>
<name>A0A414URY2_MEDGN</name>
<evidence type="ECO:0000313" key="3">
    <source>
        <dbReference type="EMBL" id="RHD06985.1"/>
    </source>
</evidence>
<dbReference type="Proteomes" id="UP000286137">
    <property type="component" value="Unassembled WGS sequence"/>
</dbReference>
<dbReference type="EMBL" id="QRIS01000037">
    <property type="protein sequence ID" value="RHG79590.1"/>
    <property type="molecule type" value="Genomic_DNA"/>
</dbReference>
<evidence type="ECO:0000313" key="2">
    <source>
        <dbReference type="EMBL" id="RGQ59988.1"/>
    </source>
</evidence>
<dbReference type="Proteomes" id="UP000284472">
    <property type="component" value="Unassembled WGS sequence"/>
</dbReference>
<dbReference type="AlphaFoldDB" id="A0A414URY2"/>
<feature type="transmembrane region" description="Helical" evidence="1">
    <location>
        <begin position="12"/>
        <end position="34"/>
    </location>
</feature>
<feature type="transmembrane region" description="Helical" evidence="1">
    <location>
        <begin position="85"/>
        <end position="101"/>
    </location>
</feature>